<sequence length="349" mass="39703">MPDNITLRDIARESGVSLATVSRALRDDPITAEATREKVQAFAKKLGYRPDPAMQVLIERRWHGRRTNEGMNIAFIFDGRGSNAEVSRGWYQRFRESADALGYILIAEDLRDYPNAQKLIKRMEAKGVTAVVLSLISEIPYEIDAINHRFAAISVNVSTWQPECPVIMHDEFQAIEKVWHRLNEMGYKRIGVLLQDYPESFSMDQRLGAIYCRHHNVRPVANRVPFHLHDKNSGPDNPGIQKWIKRYKPDVILGDDHEEMDLLKSMGYRIPEDFAFATINLWNKELTGEIAGYFRDNVILFERGLKLLNMMVRTGSNGSAQGDLIEMVKGKWIDGTSLPGKSASKNNTA</sequence>
<feature type="domain" description="HTH lacI-type" evidence="4">
    <location>
        <begin position="5"/>
        <end position="59"/>
    </location>
</feature>
<proteinExistence type="predicted"/>
<accession>A0AAQ3LB35</accession>
<dbReference type="AlphaFoldDB" id="A0AAQ3LB35"/>
<name>A0AAQ3LB35_9BACT</name>
<dbReference type="KEGG" id="puo:RZN69_20550"/>
<organism evidence="5 6">
    <name type="scientific">Rubellicoccus peritrichatus</name>
    <dbReference type="NCBI Taxonomy" id="3080537"/>
    <lineage>
        <taxon>Bacteria</taxon>
        <taxon>Pseudomonadati</taxon>
        <taxon>Verrucomicrobiota</taxon>
        <taxon>Opitutia</taxon>
        <taxon>Puniceicoccales</taxon>
        <taxon>Cerasicoccaceae</taxon>
        <taxon>Rubellicoccus</taxon>
    </lineage>
</organism>
<dbReference type="GO" id="GO:0000976">
    <property type="term" value="F:transcription cis-regulatory region binding"/>
    <property type="evidence" value="ECO:0007669"/>
    <property type="project" value="TreeGrafter"/>
</dbReference>
<dbReference type="Pfam" id="PF00356">
    <property type="entry name" value="LacI"/>
    <property type="match status" value="1"/>
</dbReference>
<evidence type="ECO:0000313" key="5">
    <source>
        <dbReference type="EMBL" id="WOO41017.1"/>
    </source>
</evidence>
<dbReference type="Proteomes" id="UP001304300">
    <property type="component" value="Chromosome"/>
</dbReference>
<evidence type="ECO:0000256" key="2">
    <source>
        <dbReference type="ARBA" id="ARBA00023125"/>
    </source>
</evidence>
<evidence type="ECO:0000256" key="3">
    <source>
        <dbReference type="ARBA" id="ARBA00023163"/>
    </source>
</evidence>
<dbReference type="RefSeq" id="WP_317833339.1">
    <property type="nucleotide sequence ID" value="NZ_CP136920.1"/>
</dbReference>
<dbReference type="InterPro" id="IPR000843">
    <property type="entry name" value="HTH_LacI"/>
</dbReference>
<dbReference type="Gene3D" id="1.10.260.40">
    <property type="entry name" value="lambda repressor-like DNA-binding domains"/>
    <property type="match status" value="1"/>
</dbReference>
<dbReference type="PROSITE" id="PS50932">
    <property type="entry name" value="HTH_LACI_2"/>
    <property type="match status" value="1"/>
</dbReference>
<dbReference type="SMART" id="SM00354">
    <property type="entry name" value="HTH_LACI"/>
    <property type="match status" value="1"/>
</dbReference>
<dbReference type="PANTHER" id="PTHR30146">
    <property type="entry name" value="LACI-RELATED TRANSCRIPTIONAL REPRESSOR"/>
    <property type="match status" value="1"/>
</dbReference>
<dbReference type="InterPro" id="IPR010982">
    <property type="entry name" value="Lambda_DNA-bd_dom_sf"/>
</dbReference>
<dbReference type="CDD" id="cd01392">
    <property type="entry name" value="HTH_LacI"/>
    <property type="match status" value="1"/>
</dbReference>
<dbReference type="EMBL" id="CP136920">
    <property type="protein sequence ID" value="WOO41017.1"/>
    <property type="molecule type" value="Genomic_DNA"/>
</dbReference>
<gene>
    <name evidence="5" type="ORF">RZN69_20550</name>
</gene>
<keyword evidence="2 5" id="KW-0238">DNA-binding</keyword>
<evidence type="ECO:0000259" key="4">
    <source>
        <dbReference type="PROSITE" id="PS50932"/>
    </source>
</evidence>
<dbReference type="SUPFAM" id="SSF47413">
    <property type="entry name" value="lambda repressor-like DNA-binding domains"/>
    <property type="match status" value="1"/>
</dbReference>
<dbReference type="PROSITE" id="PS00356">
    <property type="entry name" value="HTH_LACI_1"/>
    <property type="match status" value="1"/>
</dbReference>
<dbReference type="Gene3D" id="3.40.50.2300">
    <property type="match status" value="2"/>
</dbReference>
<reference evidence="5 6" key="1">
    <citation type="submission" date="2023-10" db="EMBL/GenBank/DDBJ databases">
        <title>Rubellicoccus peritrichatus gen. nov., sp. nov., isolated from an algae of coral reef tank.</title>
        <authorList>
            <person name="Luo J."/>
        </authorList>
    </citation>
    <scope>NUCLEOTIDE SEQUENCE [LARGE SCALE GENOMIC DNA]</scope>
    <source>
        <strain evidence="5 6">CR14</strain>
    </source>
</reference>
<evidence type="ECO:0000313" key="6">
    <source>
        <dbReference type="Proteomes" id="UP001304300"/>
    </source>
</evidence>
<dbReference type="GO" id="GO:0003700">
    <property type="term" value="F:DNA-binding transcription factor activity"/>
    <property type="evidence" value="ECO:0007669"/>
    <property type="project" value="TreeGrafter"/>
</dbReference>
<keyword evidence="3" id="KW-0804">Transcription</keyword>
<keyword evidence="1" id="KW-0805">Transcription regulation</keyword>
<dbReference type="SUPFAM" id="SSF53822">
    <property type="entry name" value="Periplasmic binding protein-like I"/>
    <property type="match status" value="1"/>
</dbReference>
<dbReference type="InterPro" id="IPR028082">
    <property type="entry name" value="Peripla_BP_I"/>
</dbReference>
<keyword evidence="6" id="KW-1185">Reference proteome</keyword>
<dbReference type="PANTHER" id="PTHR30146:SF109">
    <property type="entry name" value="HTH-TYPE TRANSCRIPTIONAL REGULATOR GALS"/>
    <property type="match status" value="1"/>
</dbReference>
<evidence type="ECO:0000256" key="1">
    <source>
        <dbReference type="ARBA" id="ARBA00023015"/>
    </source>
</evidence>
<protein>
    <submittedName>
        <fullName evidence="5">LacI family DNA-binding transcriptional regulator</fullName>
    </submittedName>
</protein>